<keyword evidence="5" id="KW-0406">Ion transport</keyword>
<dbReference type="CDD" id="cd07185">
    <property type="entry name" value="OmpA_C-like"/>
    <property type="match status" value="1"/>
</dbReference>
<evidence type="ECO:0000313" key="14">
    <source>
        <dbReference type="Proteomes" id="UP000598350"/>
    </source>
</evidence>
<proteinExistence type="predicted"/>
<dbReference type="PANTHER" id="PTHR30329">
    <property type="entry name" value="STATOR ELEMENT OF FLAGELLAR MOTOR COMPLEX"/>
    <property type="match status" value="1"/>
</dbReference>
<dbReference type="Gene3D" id="3.30.1330.60">
    <property type="entry name" value="OmpA-like domain"/>
    <property type="match status" value="1"/>
</dbReference>
<evidence type="ECO:0000256" key="1">
    <source>
        <dbReference type="ARBA" id="ARBA00004571"/>
    </source>
</evidence>
<dbReference type="RefSeq" id="WP_188312954.1">
    <property type="nucleotide sequence ID" value="NZ_JABTCG010000001.1"/>
</dbReference>
<dbReference type="PROSITE" id="PS51123">
    <property type="entry name" value="OMPA_2"/>
    <property type="match status" value="1"/>
</dbReference>
<sequence length="393" mass="44174">MKNYTLCVLVLLMLATTPILSQEDIQLTSKDSIVQSSWVLGLGLNIVDDTATPFGETFLDIKDTWNAVPYPSRISIGRFFKNGLGIEAIGTYNKYKVGKIIDGAINTAPRDYFAIDGKISYDLNKLIGETNWFDPYLHVGAGYSSIGNVGRSTANAGFGFNTWFSDRWGANFNTMGKWGIKEGTTKQLQHSAGVVYRFDVEKGLSKKGEEKLALITAMENDKQRVADSLSAVQRAKDEAAMAERLAQEKEKARLTALEKEKLDAEKQRRQQLEDAINALGHVYFDFDSSYLNKPYKGLLDRLALILQENPSVTLKIGSHTDSRGPEKYNMWLSEKRMQHTKAYLVEQKGIDGARLVGEAFGETELINECKDHIRCSEEKHRQNRRSAFKVISY</sequence>
<accession>A0ABR7VCQ9</accession>
<dbReference type="InterPro" id="IPR006665">
    <property type="entry name" value="OmpA-like"/>
</dbReference>
<keyword evidence="6" id="KW-0626">Porin</keyword>
<dbReference type="EMBL" id="JABTCG010000001">
    <property type="protein sequence ID" value="MBD0849854.1"/>
    <property type="molecule type" value="Genomic_DNA"/>
</dbReference>
<dbReference type="SUPFAM" id="SSF103088">
    <property type="entry name" value="OmpA-like"/>
    <property type="match status" value="1"/>
</dbReference>
<dbReference type="InterPro" id="IPR050330">
    <property type="entry name" value="Bact_OuterMem_StrucFunc"/>
</dbReference>
<keyword evidence="11" id="KW-0732">Signal</keyword>
<dbReference type="PRINTS" id="PR01021">
    <property type="entry name" value="OMPADOMAIN"/>
</dbReference>
<dbReference type="InterPro" id="IPR036737">
    <property type="entry name" value="OmpA-like_sf"/>
</dbReference>
<evidence type="ECO:0000256" key="10">
    <source>
        <dbReference type="SAM" id="Coils"/>
    </source>
</evidence>
<organism evidence="13 14">
    <name type="scientific">Maribacter arenosus</name>
    <dbReference type="NCBI Taxonomy" id="1854708"/>
    <lineage>
        <taxon>Bacteria</taxon>
        <taxon>Pseudomonadati</taxon>
        <taxon>Bacteroidota</taxon>
        <taxon>Flavobacteriia</taxon>
        <taxon>Flavobacteriales</taxon>
        <taxon>Flavobacteriaceae</taxon>
        <taxon>Maribacter</taxon>
    </lineage>
</organism>
<evidence type="ECO:0000256" key="9">
    <source>
        <dbReference type="PROSITE-ProRule" id="PRU00473"/>
    </source>
</evidence>
<evidence type="ECO:0000256" key="4">
    <source>
        <dbReference type="ARBA" id="ARBA00022692"/>
    </source>
</evidence>
<dbReference type="InterPro" id="IPR011250">
    <property type="entry name" value="OMP/PagP_B-barrel"/>
</dbReference>
<evidence type="ECO:0000256" key="11">
    <source>
        <dbReference type="SAM" id="SignalP"/>
    </source>
</evidence>
<dbReference type="Pfam" id="PF00691">
    <property type="entry name" value="OmpA"/>
    <property type="match status" value="1"/>
</dbReference>
<evidence type="ECO:0000256" key="5">
    <source>
        <dbReference type="ARBA" id="ARBA00023065"/>
    </source>
</evidence>
<keyword evidence="4" id="KW-0812">Transmembrane</keyword>
<evidence type="ECO:0000256" key="3">
    <source>
        <dbReference type="ARBA" id="ARBA00022452"/>
    </source>
</evidence>
<feature type="coiled-coil region" evidence="10">
    <location>
        <begin position="232"/>
        <end position="282"/>
    </location>
</feature>
<name>A0ABR7VCQ9_9FLAO</name>
<comment type="subcellular location">
    <subcellularLocation>
        <location evidence="1">Cell outer membrane</location>
        <topology evidence="1">Multi-pass membrane protein</topology>
    </subcellularLocation>
</comment>
<keyword evidence="7 9" id="KW-0472">Membrane</keyword>
<dbReference type="SUPFAM" id="SSF56925">
    <property type="entry name" value="OMPA-like"/>
    <property type="match status" value="1"/>
</dbReference>
<evidence type="ECO:0000256" key="7">
    <source>
        <dbReference type="ARBA" id="ARBA00023136"/>
    </source>
</evidence>
<keyword evidence="8" id="KW-0998">Cell outer membrane</keyword>
<feature type="chain" id="PRO_5046817997" evidence="11">
    <location>
        <begin position="22"/>
        <end position="393"/>
    </location>
</feature>
<evidence type="ECO:0000256" key="8">
    <source>
        <dbReference type="ARBA" id="ARBA00023237"/>
    </source>
</evidence>
<gene>
    <name evidence="13" type="ORF">HPE63_04165</name>
</gene>
<comment type="caution">
    <text evidence="13">The sequence shown here is derived from an EMBL/GenBank/DDBJ whole genome shotgun (WGS) entry which is preliminary data.</text>
</comment>
<evidence type="ECO:0000313" key="13">
    <source>
        <dbReference type="EMBL" id="MBD0849854.1"/>
    </source>
</evidence>
<evidence type="ECO:0000256" key="6">
    <source>
        <dbReference type="ARBA" id="ARBA00023114"/>
    </source>
</evidence>
<reference evidence="13 14" key="1">
    <citation type="submission" date="2020-05" db="EMBL/GenBank/DDBJ databases">
        <title>The draft genome sequence of Maribacter arenosus CAU 1321.</title>
        <authorList>
            <person name="Mu L."/>
        </authorList>
    </citation>
    <scope>NUCLEOTIDE SEQUENCE [LARGE SCALE GENOMIC DNA]</scope>
    <source>
        <strain evidence="13 14">CAU 1321</strain>
    </source>
</reference>
<dbReference type="PANTHER" id="PTHR30329:SF21">
    <property type="entry name" value="LIPOPROTEIN YIAD-RELATED"/>
    <property type="match status" value="1"/>
</dbReference>
<evidence type="ECO:0000259" key="12">
    <source>
        <dbReference type="PROSITE" id="PS51123"/>
    </source>
</evidence>
<keyword evidence="3" id="KW-1134">Transmembrane beta strand</keyword>
<evidence type="ECO:0000256" key="2">
    <source>
        <dbReference type="ARBA" id="ARBA00022448"/>
    </source>
</evidence>
<dbReference type="Gene3D" id="2.40.160.20">
    <property type="match status" value="1"/>
</dbReference>
<feature type="domain" description="OmpA-like" evidence="12">
    <location>
        <begin position="271"/>
        <end position="393"/>
    </location>
</feature>
<dbReference type="InterPro" id="IPR006664">
    <property type="entry name" value="OMP_bac"/>
</dbReference>
<feature type="signal peptide" evidence="11">
    <location>
        <begin position="1"/>
        <end position="21"/>
    </location>
</feature>
<protein>
    <submittedName>
        <fullName evidence="13">OmpA family protein</fullName>
    </submittedName>
</protein>
<keyword evidence="2" id="KW-0813">Transport</keyword>
<dbReference type="Proteomes" id="UP000598350">
    <property type="component" value="Unassembled WGS sequence"/>
</dbReference>
<keyword evidence="10" id="KW-0175">Coiled coil</keyword>
<keyword evidence="14" id="KW-1185">Reference proteome</keyword>